<keyword evidence="4" id="KW-0997">Cell inner membrane</keyword>
<evidence type="ECO:0000256" key="12">
    <source>
        <dbReference type="SAM" id="Phobius"/>
    </source>
</evidence>
<evidence type="ECO:0000259" key="13">
    <source>
        <dbReference type="Pfam" id="PF00892"/>
    </source>
</evidence>
<dbReference type="EMBL" id="AQHN01000085">
    <property type="protein sequence ID" value="ENN84896.1"/>
    <property type="molecule type" value="Genomic_DNA"/>
</dbReference>
<feature type="transmembrane region" description="Helical" evidence="12">
    <location>
        <begin position="72"/>
        <end position="90"/>
    </location>
</feature>
<sequence>MPMRLSWLAVPVLNTLFQFFIKLGAEQMHSESPEAWLWQALSSYWILAAIAVEIVTFFIWMNVLAELDLSRAFPLSGISYVLIIATGWFIFDERVVALQIIGSGLILTGVWLIAGANVETGTKVENGAKVETETKTETRAEAGDRRDLDVGQRKELRTGTGKDR</sequence>
<feature type="transmembrane region" description="Helical" evidence="12">
    <location>
        <begin position="42"/>
        <end position="60"/>
    </location>
</feature>
<dbReference type="GO" id="GO:0022857">
    <property type="term" value="F:transmembrane transporter activity"/>
    <property type="evidence" value="ECO:0007669"/>
    <property type="project" value="InterPro"/>
</dbReference>
<dbReference type="GO" id="GO:0009245">
    <property type="term" value="P:lipid A biosynthetic process"/>
    <property type="evidence" value="ECO:0007669"/>
    <property type="project" value="UniProtKB-KW"/>
</dbReference>
<accession>N6UVW6</accession>
<dbReference type="GO" id="GO:0005886">
    <property type="term" value="C:plasma membrane"/>
    <property type="evidence" value="ECO:0007669"/>
    <property type="project" value="UniProtKB-SubCell"/>
</dbReference>
<comment type="caution">
    <text evidence="14">The sequence shown here is derived from an EMBL/GenBank/DDBJ whole genome shotgun (WGS) entry which is preliminary data.</text>
</comment>
<evidence type="ECO:0000256" key="9">
    <source>
        <dbReference type="ARBA" id="ARBA00023098"/>
    </source>
</evidence>
<name>N6UVW6_9HYPH</name>
<protein>
    <recommendedName>
        <fullName evidence="13">EamA domain-containing protein</fullName>
    </recommendedName>
</protein>
<evidence type="ECO:0000256" key="7">
    <source>
        <dbReference type="ARBA" id="ARBA00022985"/>
    </source>
</evidence>
<dbReference type="PANTHER" id="PTHR30561">
    <property type="entry name" value="SMR FAMILY PROTON-DEPENDENT DRUG EFFLUX TRANSPORTER SUGE"/>
    <property type="match status" value="1"/>
</dbReference>
<keyword evidence="6 12" id="KW-0812">Transmembrane</keyword>
<keyword evidence="2" id="KW-1003">Cell membrane</keyword>
<evidence type="ECO:0000313" key="15">
    <source>
        <dbReference type="Proteomes" id="UP000012429"/>
    </source>
</evidence>
<evidence type="ECO:0000256" key="2">
    <source>
        <dbReference type="ARBA" id="ARBA00022475"/>
    </source>
</evidence>
<dbReference type="Proteomes" id="UP000012429">
    <property type="component" value="Unassembled WGS sequence"/>
</dbReference>
<evidence type="ECO:0000256" key="5">
    <source>
        <dbReference type="ARBA" id="ARBA00022556"/>
    </source>
</evidence>
<dbReference type="GO" id="GO:0009103">
    <property type="term" value="P:lipopolysaccharide biosynthetic process"/>
    <property type="evidence" value="ECO:0007669"/>
    <property type="project" value="UniProtKB-KW"/>
</dbReference>
<dbReference type="STRING" id="363754.RHSP_19264"/>
<comment type="subcellular location">
    <subcellularLocation>
        <location evidence="1">Cell membrane</location>
        <topology evidence="1">Multi-pass membrane protein</topology>
    </subcellularLocation>
</comment>
<gene>
    <name evidence="14" type="ORF">RHSP_19264</name>
</gene>
<evidence type="ECO:0000256" key="10">
    <source>
        <dbReference type="ARBA" id="ARBA00023136"/>
    </source>
</evidence>
<evidence type="ECO:0000256" key="3">
    <source>
        <dbReference type="ARBA" id="ARBA00022516"/>
    </source>
</evidence>
<evidence type="ECO:0000256" key="1">
    <source>
        <dbReference type="ARBA" id="ARBA00004651"/>
    </source>
</evidence>
<keyword evidence="10 12" id="KW-0472">Membrane</keyword>
<evidence type="ECO:0000256" key="11">
    <source>
        <dbReference type="SAM" id="MobiDB-lite"/>
    </source>
</evidence>
<dbReference type="PANTHER" id="PTHR30561:SF9">
    <property type="entry name" value="4-AMINO-4-DEOXY-L-ARABINOSE-PHOSPHOUNDECAPRENOL FLIPPASE SUBUNIT ARNF-RELATED"/>
    <property type="match status" value="1"/>
</dbReference>
<dbReference type="InterPro" id="IPR000620">
    <property type="entry name" value="EamA_dom"/>
</dbReference>
<evidence type="ECO:0000256" key="4">
    <source>
        <dbReference type="ARBA" id="ARBA00022519"/>
    </source>
</evidence>
<dbReference type="RefSeq" id="WP_004125780.1">
    <property type="nucleotide sequence ID" value="NZ_AQHN01000085.1"/>
</dbReference>
<evidence type="ECO:0000256" key="6">
    <source>
        <dbReference type="ARBA" id="ARBA00022692"/>
    </source>
</evidence>
<keyword evidence="7" id="KW-0448">Lipopolysaccharide biosynthesis</keyword>
<keyword evidence="15" id="KW-1185">Reference proteome</keyword>
<dbReference type="PATRIC" id="fig|363754.4.peg.5574"/>
<dbReference type="InterPro" id="IPR000390">
    <property type="entry name" value="Small_drug/metabolite_transptr"/>
</dbReference>
<dbReference type="AlphaFoldDB" id="N6UVW6"/>
<keyword evidence="5" id="KW-0441">Lipid A biosynthesis</keyword>
<organism evidence="14 15">
    <name type="scientific">Rhizobium freirei PRF 81</name>
    <dbReference type="NCBI Taxonomy" id="363754"/>
    <lineage>
        <taxon>Bacteria</taxon>
        <taxon>Pseudomonadati</taxon>
        <taxon>Pseudomonadota</taxon>
        <taxon>Alphaproteobacteria</taxon>
        <taxon>Hyphomicrobiales</taxon>
        <taxon>Rhizobiaceae</taxon>
        <taxon>Rhizobium/Agrobacterium group</taxon>
        <taxon>Rhizobium</taxon>
    </lineage>
</organism>
<feature type="region of interest" description="Disordered" evidence="11">
    <location>
        <begin position="127"/>
        <end position="164"/>
    </location>
</feature>
<evidence type="ECO:0000256" key="8">
    <source>
        <dbReference type="ARBA" id="ARBA00022989"/>
    </source>
</evidence>
<reference evidence="14 15" key="1">
    <citation type="journal article" date="2012" name="BMC Genomics">
        <title>Genomic basis of broad host range and environmental adaptability of Rhizobium tropici CIAT 899 and Rhizobium sp. PRF 81 which are used in inoculants for common bean (Phaseolus vulgaris L.).</title>
        <authorList>
            <person name="Ormeno-Orrillo E."/>
            <person name="Menna P."/>
            <person name="Almeida L.G."/>
            <person name="Ollero F.J."/>
            <person name="Nicolas M.F."/>
            <person name="Pains Rodrigues E."/>
            <person name="Shigueyoshi Nakatani A."/>
            <person name="Silva Batista J.S."/>
            <person name="Oliveira Chueire L.M."/>
            <person name="Souza R.C."/>
            <person name="Ribeiro Vasconcelos A.T."/>
            <person name="Megias M."/>
            <person name="Hungria M."/>
            <person name="Martinez-Romero E."/>
        </authorList>
    </citation>
    <scope>NUCLEOTIDE SEQUENCE [LARGE SCALE GENOMIC DNA]</scope>
    <source>
        <strain evidence="14 15">PRF 81</strain>
    </source>
</reference>
<keyword evidence="3" id="KW-0444">Lipid biosynthesis</keyword>
<keyword evidence="8 12" id="KW-1133">Transmembrane helix</keyword>
<proteinExistence type="predicted"/>
<dbReference type="Gene3D" id="1.10.3730.20">
    <property type="match status" value="1"/>
</dbReference>
<dbReference type="Pfam" id="PF00892">
    <property type="entry name" value="EamA"/>
    <property type="match status" value="1"/>
</dbReference>
<keyword evidence="9" id="KW-0443">Lipid metabolism</keyword>
<feature type="transmembrane region" description="Helical" evidence="12">
    <location>
        <begin position="96"/>
        <end position="114"/>
    </location>
</feature>
<dbReference type="SUPFAM" id="SSF103481">
    <property type="entry name" value="Multidrug resistance efflux transporter EmrE"/>
    <property type="match status" value="1"/>
</dbReference>
<dbReference type="InterPro" id="IPR037185">
    <property type="entry name" value="EmrE-like"/>
</dbReference>
<evidence type="ECO:0000313" key="14">
    <source>
        <dbReference type="EMBL" id="ENN84896.1"/>
    </source>
</evidence>
<feature type="domain" description="EamA" evidence="13">
    <location>
        <begin position="19"/>
        <end position="114"/>
    </location>
</feature>